<evidence type="ECO:0000256" key="5">
    <source>
        <dbReference type="ARBA" id="ARBA00023163"/>
    </source>
</evidence>
<dbReference type="PRINTS" id="PR00785">
    <property type="entry name" value="NCTRNSLOCATR"/>
</dbReference>
<dbReference type="InterPro" id="IPR001067">
    <property type="entry name" value="Nuc_translocat"/>
</dbReference>
<evidence type="ECO:0000256" key="4">
    <source>
        <dbReference type="ARBA" id="ARBA00023125"/>
    </source>
</evidence>
<dbReference type="InterPro" id="IPR000014">
    <property type="entry name" value="PAS"/>
</dbReference>
<dbReference type="Pfam" id="PF14598">
    <property type="entry name" value="PAS_11"/>
    <property type="match status" value="1"/>
</dbReference>
<dbReference type="OrthoDB" id="7788762at2759"/>
<feature type="domain" description="PAS" evidence="8">
    <location>
        <begin position="269"/>
        <end position="336"/>
    </location>
</feature>
<dbReference type="InterPro" id="IPR035965">
    <property type="entry name" value="PAS-like_dom_sf"/>
</dbReference>
<dbReference type="GO" id="GO:0045944">
    <property type="term" value="P:positive regulation of transcription by RNA polymerase II"/>
    <property type="evidence" value="ECO:0007669"/>
    <property type="project" value="UniProtKB-ARBA"/>
</dbReference>
<dbReference type="SMART" id="SM00353">
    <property type="entry name" value="HLH"/>
    <property type="match status" value="1"/>
</dbReference>
<evidence type="ECO:0000313" key="11">
    <source>
        <dbReference type="Proteomes" id="UP001154078"/>
    </source>
</evidence>
<evidence type="ECO:0000256" key="7">
    <source>
        <dbReference type="SAM" id="MobiDB-lite"/>
    </source>
</evidence>
<dbReference type="GO" id="GO:0003677">
    <property type="term" value="F:DNA binding"/>
    <property type="evidence" value="ECO:0007669"/>
    <property type="project" value="UniProtKB-KW"/>
</dbReference>
<dbReference type="PANTHER" id="PTHR23042">
    <property type="entry name" value="CIRCADIAN PROTEIN CLOCK/ARNT/BMAL/PAS"/>
    <property type="match status" value="1"/>
</dbReference>
<sequence>MLAPSEYCASFIDDTAMQTNWYPPTRGTNNNFVMDPRYDQVLSFNSNNRHLRNQAEKQRRDRLNSYIGELASLVPMVARSTKRMDKTSILRIAAAYLRIYQTLLNNKGQPHMDLPKHVDQFLLDQLVCDQLGGFLLILTSSGKVVFISHTVENLLAHLQTDLMGQSLFNITAPEDHDRLRTYLRSEGVVEAEWRKYFKIKLKRAGPRSESPVYETVKMMGMHRSQINNHCGSPSSSPGSSRDLTSPTSSTGSNTNDVLVFFVRICRPEPLLEMLIEASKDEYVTRHLIDGRIISCDQRISLVAGYMIDEVSGMSAFKYMHKDDVRWVMIALRQMYDRGESRGSSCYRLISRNGQFIYLRTFGFLEIDDQGTVESFVCVNVQVNEIEGLQLIDQMKKKFSAIIAHNNADTPPRESDDRTEDPQQVDEAVAHLMHNLPLPCSDPRLPKNNCAGPSSNGRKPSLASQLPQPVAEPSAKRPHARKTAAHQVARYKTAKRALVQTDVDANLNNKRLKSPSSPQTTLTANTKCYNNARVQITELPHTEPI</sequence>
<protein>
    <recommendedName>
        <fullName evidence="12">Methoprene-tolerant protein</fullName>
    </recommendedName>
</protein>
<dbReference type="AlphaFoldDB" id="A0A9P0AN86"/>
<keyword evidence="11" id="KW-1185">Reference proteome</keyword>
<evidence type="ECO:0000259" key="9">
    <source>
        <dbReference type="SMART" id="SM00353"/>
    </source>
</evidence>
<dbReference type="NCBIfam" id="TIGR00229">
    <property type="entry name" value="sensory_box"/>
    <property type="match status" value="1"/>
</dbReference>
<dbReference type="InterPro" id="IPR013767">
    <property type="entry name" value="PAS_fold"/>
</dbReference>
<evidence type="ECO:0000256" key="3">
    <source>
        <dbReference type="ARBA" id="ARBA00023015"/>
    </source>
</evidence>
<evidence type="ECO:0000313" key="10">
    <source>
        <dbReference type="EMBL" id="CAH0545669.1"/>
    </source>
</evidence>
<dbReference type="SUPFAM" id="SSF47459">
    <property type="entry name" value="HLH, helix-loop-helix DNA-binding domain"/>
    <property type="match status" value="1"/>
</dbReference>
<evidence type="ECO:0008006" key="12">
    <source>
        <dbReference type="Google" id="ProtNLM"/>
    </source>
</evidence>
<gene>
    <name evidence="10" type="ORF">MELIAE_LOCUS32</name>
</gene>
<keyword evidence="6" id="KW-0539">Nucleus</keyword>
<dbReference type="Gene3D" id="4.10.280.10">
    <property type="entry name" value="Helix-loop-helix DNA-binding domain"/>
    <property type="match status" value="1"/>
</dbReference>
<dbReference type="InterPro" id="IPR050933">
    <property type="entry name" value="Circadian_TF"/>
</dbReference>
<comment type="subcellular location">
    <subcellularLocation>
        <location evidence="1">Nucleus</location>
    </subcellularLocation>
</comment>
<keyword evidence="2" id="KW-0677">Repeat</keyword>
<feature type="domain" description="PAS" evidence="8">
    <location>
        <begin position="122"/>
        <end position="188"/>
    </location>
</feature>
<dbReference type="InterPro" id="IPR036638">
    <property type="entry name" value="HLH_DNA-bd_sf"/>
</dbReference>
<dbReference type="Proteomes" id="UP001154078">
    <property type="component" value="Chromosome 1"/>
</dbReference>
<organism evidence="10 11">
    <name type="scientific">Brassicogethes aeneus</name>
    <name type="common">Rape pollen beetle</name>
    <name type="synonym">Meligethes aeneus</name>
    <dbReference type="NCBI Taxonomy" id="1431903"/>
    <lineage>
        <taxon>Eukaryota</taxon>
        <taxon>Metazoa</taxon>
        <taxon>Ecdysozoa</taxon>
        <taxon>Arthropoda</taxon>
        <taxon>Hexapoda</taxon>
        <taxon>Insecta</taxon>
        <taxon>Pterygota</taxon>
        <taxon>Neoptera</taxon>
        <taxon>Endopterygota</taxon>
        <taxon>Coleoptera</taxon>
        <taxon>Polyphaga</taxon>
        <taxon>Cucujiformia</taxon>
        <taxon>Nitidulidae</taxon>
        <taxon>Meligethinae</taxon>
        <taxon>Brassicogethes</taxon>
    </lineage>
</organism>
<dbReference type="GO" id="GO:0005667">
    <property type="term" value="C:transcription regulator complex"/>
    <property type="evidence" value="ECO:0007669"/>
    <property type="project" value="InterPro"/>
</dbReference>
<name>A0A9P0AN86_BRAAE</name>
<reference evidence="10" key="1">
    <citation type="submission" date="2021-12" db="EMBL/GenBank/DDBJ databases">
        <authorList>
            <person name="King R."/>
        </authorList>
    </citation>
    <scope>NUCLEOTIDE SEQUENCE</scope>
</reference>
<dbReference type="GO" id="GO:0046983">
    <property type="term" value="F:protein dimerization activity"/>
    <property type="evidence" value="ECO:0007669"/>
    <property type="project" value="InterPro"/>
</dbReference>
<dbReference type="GO" id="GO:0003700">
    <property type="term" value="F:DNA-binding transcription factor activity"/>
    <property type="evidence" value="ECO:0007669"/>
    <property type="project" value="InterPro"/>
</dbReference>
<feature type="domain" description="BHLH" evidence="9">
    <location>
        <begin position="53"/>
        <end position="106"/>
    </location>
</feature>
<feature type="region of interest" description="Disordered" evidence="7">
    <location>
        <begin position="435"/>
        <end position="482"/>
    </location>
</feature>
<dbReference type="GO" id="GO:0005634">
    <property type="term" value="C:nucleus"/>
    <property type="evidence" value="ECO:0007669"/>
    <property type="project" value="UniProtKB-SubCell"/>
</dbReference>
<dbReference type="CDD" id="cd00130">
    <property type="entry name" value="PAS"/>
    <property type="match status" value="2"/>
</dbReference>
<dbReference type="SMART" id="SM00091">
    <property type="entry name" value="PAS"/>
    <property type="match status" value="2"/>
</dbReference>
<dbReference type="GO" id="GO:0005737">
    <property type="term" value="C:cytoplasm"/>
    <property type="evidence" value="ECO:0007669"/>
    <property type="project" value="InterPro"/>
</dbReference>
<dbReference type="Pfam" id="PF00010">
    <property type="entry name" value="HLH"/>
    <property type="match status" value="1"/>
</dbReference>
<feature type="compositionally biased region" description="Low complexity" evidence="7">
    <location>
        <begin position="231"/>
        <end position="251"/>
    </location>
</feature>
<keyword evidence="4" id="KW-0238">DNA-binding</keyword>
<keyword evidence="3" id="KW-0805">Transcription regulation</keyword>
<evidence type="ECO:0000256" key="2">
    <source>
        <dbReference type="ARBA" id="ARBA00022737"/>
    </source>
</evidence>
<evidence type="ECO:0000259" key="8">
    <source>
        <dbReference type="SMART" id="SM00091"/>
    </source>
</evidence>
<feature type="compositionally biased region" description="Polar residues" evidence="7">
    <location>
        <begin position="450"/>
        <end position="466"/>
    </location>
</feature>
<accession>A0A9P0AN86</accession>
<dbReference type="SUPFAM" id="SSF55785">
    <property type="entry name" value="PYP-like sensor domain (PAS domain)"/>
    <property type="match status" value="2"/>
</dbReference>
<evidence type="ECO:0000256" key="1">
    <source>
        <dbReference type="ARBA" id="ARBA00004123"/>
    </source>
</evidence>
<dbReference type="CDD" id="cd11391">
    <property type="entry name" value="bHLH_PAS"/>
    <property type="match status" value="1"/>
</dbReference>
<proteinExistence type="predicted"/>
<feature type="region of interest" description="Disordered" evidence="7">
    <location>
        <begin position="225"/>
        <end position="251"/>
    </location>
</feature>
<dbReference type="Gene3D" id="3.30.450.20">
    <property type="entry name" value="PAS domain"/>
    <property type="match status" value="2"/>
</dbReference>
<dbReference type="EMBL" id="OV121132">
    <property type="protein sequence ID" value="CAH0545669.1"/>
    <property type="molecule type" value="Genomic_DNA"/>
</dbReference>
<evidence type="ECO:0000256" key="6">
    <source>
        <dbReference type="ARBA" id="ARBA00023242"/>
    </source>
</evidence>
<dbReference type="Pfam" id="PF00989">
    <property type="entry name" value="PAS"/>
    <property type="match status" value="1"/>
</dbReference>
<dbReference type="InterPro" id="IPR011598">
    <property type="entry name" value="bHLH_dom"/>
</dbReference>
<keyword evidence="5" id="KW-0804">Transcription</keyword>